<dbReference type="Pfam" id="PF13568">
    <property type="entry name" value="OMP_b-brl_2"/>
    <property type="match status" value="1"/>
</dbReference>
<dbReference type="InterPro" id="IPR025665">
    <property type="entry name" value="Beta-barrel_OMP_2"/>
</dbReference>
<evidence type="ECO:0000313" key="3">
    <source>
        <dbReference type="EMBL" id="MDT0293105.1"/>
    </source>
</evidence>
<feature type="domain" description="Outer membrane protein beta-barrel" evidence="2">
    <location>
        <begin position="20"/>
        <end position="185"/>
    </location>
</feature>
<keyword evidence="1" id="KW-0732">Signal</keyword>
<gene>
    <name evidence="3" type="ORF">RLT85_00485</name>
</gene>
<evidence type="ECO:0000313" key="4">
    <source>
        <dbReference type="Proteomes" id="UP001182991"/>
    </source>
</evidence>
<protein>
    <submittedName>
        <fullName evidence="3">Porin family protein</fullName>
    </submittedName>
</protein>
<name>A0ABU2KEH7_9FLAO</name>
<feature type="chain" id="PRO_5046746147" evidence="1">
    <location>
        <begin position="21"/>
        <end position="207"/>
    </location>
</feature>
<evidence type="ECO:0000259" key="2">
    <source>
        <dbReference type="Pfam" id="PF13568"/>
    </source>
</evidence>
<reference evidence="4" key="1">
    <citation type="submission" date="2023-07" db="EMBL/GenBank/DDBJ databases">
        <title>Isolating and identifying novel microbial strains from the Mariana Trench.</title>
        <authorList>
            <person name="Fu H."/>
        </authorList>
    </citation>
    <scope>NUCLEOTIDE SEQUENCE [LARGE SCALE GENOMIC DNA]</scope>
    <source>
        <strain evidence="4">T-y2</strain>
    </source>
</reference>
<dbReference type="EMBL" id="JAVRBG010000001">
    <property type="protein sequence ID" value="MDT0293105.1"/>
    <property type="molecule type" value="Genomic_DNA"/>
</dbReference>
<keyword evidence="4" id="KW-1185">Reference proteome</keyword>
<feature type="signal peptide" evidence="1">
    <location>
        <begin position="1"/>
        <end position="20"/>
    </location>
</feature>
<proteinExistence type="predicted"/>
<accession>A0ABU2KEH7</accession>
<dbReference type="RefSeq" id="WP_311400081.1">
    <property type="nucleotide sequence ID" value="NZ_JAVRBG010000001.1"/>
</dbReference>
<dbReference type="InterPro" id="IPR011250">
    <property type="entry name" value="OMP/PagP_B-barrel"/>
</dbReference>
<dbReference type="Gene3D" id="2.40.160.20">
    <property type="match status" value="1"/>
</dbReference>
<sequence length="207" mass="23352">MKKQLLIITTCLFTLFSINAQDKGDFEFGGHLGLNLANVSTIYGQDNTDARVAFNIGALGEYYFSVRWGVKMKIIYDNKGWSDGFFTNEDNDVTVITDFKLNYITVPVMANWHFGSRRNWYLNFGPYAGFLINAEDSELEIDVKEAFNTTEFGLAYGIGYKFSLNEKSKLFVEYDGQSGLTDIFEENGGDSVISSRSSFNLGILFIL</sequence>
<evidence type="ECO:0000256" key="1">
    <source>
        <dbReference type="SAM" id="SignalP"/>
    </source>
</evidence>
<dbReference type="Proteomes" id="UP001182991">
    <property type="component" value="Unassembled WGS sequence"/>
</dbReference>
<comment type="caution">
    <text evidence="3">The sequence shown here is derived from an EMBL/GenBank/DDBJ whole genome shotgun (WGS) entry which is preliminary data.</text>
</comment>
<organism evidence="3 4">
    <name type="scientific">Mesonia ostreae</name>
    <dbReference type="NCBI Taxonomy" id="861110"/>
    <lineage>
        <taxon>Bacteria</taxon>
        <taxon>Pseudomonadati</taxon>
        <taxon>Bacteroidota</taxon>
        <taxon>Flavobacteriia</taxon>
        <taxon>Flavobacteriales</taxon>
        <taxon>Flavobacteriaceae</taxon>
        <taxon>Mesonia</taxon>
    </lineage>
</organism>
<dbReference type="SUPFAM" id="SSF56925">
    <property type="entry name" value="OMPA-like"/>
    <property type="match status" value="1"/>
</dbReference>